<sequence>MTQFILSAPAAGGRRERKREREIEEREIHLQHGLRPEKLLLDQPGLHLCHISERLLVRFTLFKSDCEVQFPPSSSSSCNDEE</sequence>
<evidence type="ECO:0000313" key="3">
    <source>
        <dbReference type="Proteomes" id="UP001153269"/>
    </source>
</evidence>
<comment type="caution">
    <text evidence="2">The sequence shown here is derived from an EMBL/GenBank/DDBJ whole genome shotgun (WGS) entry which is preliminary data.</text>
</comment>
<accession>A0A9N7VK44</accession>
<feature type="region of interest" description="Disordered" evidence="1">
    <location>
        <begin position="1"/>
        <end position="21"/>
    </location>
</feature>
<evidence type="ECO:0000313" key="2">
    <source>
        <dbReference type="EMBL" id="CAB1450999.1"/>
    </source>
</evidence>
<dbReference type="Proteomes" id="UP001153269">
    <property type="component" value="Unassembled WGS sequence"/>
</dbReference>
<evidence type="ECO:0000256" key="1">
    <source>
        <dbReference type="SAM" id="MobiDB-lite"/>
    </source>
</evidence>
<gene>
    <name evidence="2" type="ORF">PLEPLA_LOCUS38691</name>
</gene>
<dbReference type="EMBL" id="CADEAL010004072">
    <property type="protein sequence ID" value="CAB1450999.1"/>
    <property type="molecule type" value="Genomic_DNA"/>
</dbReference>
<name>A0A9N7VK44_PLEPL</name>
<organism evidence="2 3">
    <name type="scientific">Pleuronectes platessa</name>
    <name type="common">European plaice</name>
    <dbReference type="NCBI Taxonomy" id="8262"/>
    <lineage>
        <taxon>Eukaryota</taxon>
        <taxon>Metazoa</taxon>
        <taxon>Chordata</taxon>
        <taxon>Craniata</taxon>
        <taxon>Vertebrata</taxon>
        <taxon>Euteleostomi</taxon>
        <taxon>Actinopterygii</taxon>
        <taxon>Neopterygii</taxon>
        <taxon>Teleostei</taxon>
        <taxon>Neoteleostei</taxon>
        <taxon>Acanthomorphata</taxon>
        <taxon>Carangaria</taxon>
        <taxon>Pleuronectiformes</taxon>
        <taxon>Pleuronectoidei</taxon>
        <taxon>Pleuronectidae</taxon>
        <taxon>Pleuronectes</taxon>
    </lineage>
</organism>
<proteinExistence type="predicted"/>
<keyword evidence="3" id="KW-1185">Reference proteome</keyword>
<protein>
    <submittedName>
        <fullName evidence="2">Uncharacterized protein</fullName>
    </submittedName>
</protein>
<dbReference type="AlphaFoldDB" id="A0A9N7VK44"/>
<reference evidence="2" key="1">
    <citation type="submission" date="2020-03" db="EMBL/GenBank/DDBJ databases">
        <authorList>
            <person name="Weist P."/>
        </authorList>
    </citation>
    <scope>NUCLEOTIDE SEQUENCE</scope>
</reference>